<feature type="repeat" description="ANK" evidence="3">
    <location>
        <begin position="1057"/>
        <end position="1089"/>
    </location>
</feature>
<dbReference type="PROSITE" id="PS50088">
    <property type="entry name" value="ANK_REPEAT"/>
    <property type="match status" value="11"/>
</dbReference>
<dbReference type="SMART" id="SM00248">
    <property type="entry name" value="ANK"/>
    <property type="match status" value="20"/>
</dbReference>
<feature type="domain" description="Nephrocystin 3-like N-terminal" evidence="5">
    <location>
        <begin position="348"/>
        <end position="557"/>
    </location>
</feature>
<evidence type="ECO:0000256" key="4">
    <source>
        <dbReference type="SAM" id="MobiDB-lite"/>
    </source>
</evidence>
<feature type="repeat" description="ANK" evidence="3">
    <location>
        <begin position="1090"/>
        <end position="1122"/>
    </location>
</feature>
<feature type="repeat" description="ANK" evidence="3">
    <location>
        <begin position="1291"/>
        <end position="1323"/>
    </location>
</feature>
<feature type="repeat" description="ANK" evidence="3">
    <location>
        <begin position="1463"/>
        <end position="1495"/>
    </location>
</feature>
<feature type="repeat" description="ANK" evidence="3">
    <location>
        <begin position="1360"/>
        <end position="1382"/>
    </location>
</feature>
<gene>
    <name evidence="6" type="ORF">PG991_016214</name>
</gene>
<feature type="compositionally biased region" description="Polar residues" evidence="4">
    <location>
        <begin position="1"/>
        <end position="15"/>
    </location>
</feature>
<dbReference type="SUPFAM" id="SSF52540">
    <property type="entry name" value="P-loop containing nucleoside triphosphate hydrolases"/>
    <property type="match status" value="1"/>
</dbReference>
<reference evidence="6 7" key="1">
    <citation type="submission" date="2023-01" db="EMBL/GenBank/DDBJ databases">
        <title>Analysis of 21 Apiospora genomes using comparative genomics revels a genus with tremendous synthesis potential of carbohydrate active enzymes and secondary metabolites.</title>
        <authorList>
            <person name="Sorensen T."/>
        </authorList>
    </citation>
    <scope>NUCLEOTIDE SEQUENCE [LARGE SCALE GENOMIC DNA]</scope>
    <source>
        <strain evidence="6 7">CBS 20057</strain>
    </source>
</reference>
<organism evidence="6 7">
    <name type="scientific">Apiospora marii</name>
    <dbReference type="NCBI Taxonomy" id="335849"/>
    <lineage>
        <taxon>Eukaryota</taxon>
        <taxon>Fungi</taxon>
        <taxon>Dikarya</taxon>
        <taxon>Ascomycota</taxon>
        <taxon>Pezizomycotina</taxon>
        <taxon>Sordariomycetes</taxon>
        <taxon>Xylariomycetidae</taxon>
        <taxon>Amphisphaeriales</taxon>
        <taxon>Apiosporaceae</taxon>
        <taxon>Apiospora</taxon>
    </lineage>
</organism>
<keyword evidence="1" id="KW-0677">Repeat</keyword>
<feature type="region of interest" description="Disordered" evidence="4">
    <location>
        <begin position="2085"/>
        <end position="2121"/>
    </location>
</feature>
<dbReference type="SUPFAM" id="SSF48403">
    <property type="entry name" value="Ankyrin repeat"/>
    <property type="match status" value="2"/>
</dbReference>
<sequence>MSHQALTRVPTSSFSAAPRRNDGAVSLWGHPELQGSPIAQGNNPFDDYDSSSNNYTLGAPSSAGGTTAAIPASVIARWRNETESLSVEQRQRFLRELPETGFQSYVDTVGGFISDKLEDSHTLKVGQWIAPLVQLVDMIRPFADVLNSIYPPAGMILGGVTYVLSMSKRYVDYQEAVLAFLVRVCKHLSILDQFKKKFPETEEMQLALADVYGVILQFCVRASKPFVDSKGKPRMTGVSFFKSQFKSFEVEFGDLEKSLATHLKVFDRTAVLVLGEMSTHLQEMVLLDFKMQARLHEDARHHRTEEEERRNRALVKEQEESRRHILSWLSPTDFQKVQDEKLENTLAGTAQWLLEHESFRGWKFRSRPNLLYLHGKAGSGKSHLAATLIRDIGLWCREQNTNLAKMEGQWGREQNANPANPENQRKYAVAYVYCGANMSEASGRKDLDTTPEARSGAAAILSSMLKQLYSFLPMDQDVTLLRNLYRDNQSSNPPIDDVREGIRLVVAKLARAFIVVDGLDECNGFEESEFKNLCAFISSLASTDRSNNPASVVIFSRPGYSVIEDVLEGAASIEVDDGANQDDIELFIAEHTKKITSNAINLEDIQSTLSGKAGGMFLWVKLAINSIKSQRTDNKRKQAAKDMPKGLDGPYRAALHRVMAQEESVKSLALRTLLWIANSERPLTKLELLEALSIEEEMPDIGPDDRIDDQSLVQDCADLVLFRNGRYSLLHVSLKEYLTLPPPTLSGPFAEYWELQLKSHAMLAESCLTYLMFSTFKQQSIQEKEDILDLLNDYPLLAYSVESWGRHVAKVTGDEKDKIMALAKGFLNENHLTRLWGRVMSAQGYSAVPTDIQPLHLISFFGLTALIPYYDPAELQLDLKPQNGKTPIDMAFEQRHKGMADWLLSRCDLASTAPGADSILPSRVPLVWLAARNDWADIISGLVKKGLDGDRFGWMPRQGWLTPLQEAIQCGSDNAVQSLIDVGADLDARNSRGETALMMAIDMKRLDIVHQLLNLGADVTIHSSNGNTALTYAIRHSLLGPVTRILERDQDVRGTFAMRASLQVAALSGAHDMIEILLKNGADLEYPDANGLTPLLVAASNGHLDVVKSLLSSGAQLTAQSANNETIFHHILGSPLPKRVDVLQWVLEHGDEYAKTDQRTPVYSDDVEDEEGSPGPSMTTTMQLLDSPNQRGGIPAHLAASLGDMQSTRLLLETPMRVHMINHYGSSLLGTALAAGDFDCSEYLFAACRDTLPEFPLPDETLMIYAARSGNADLIPLVLSNGGMPLAKDQYGRTPLHMAAYWGHVEFIRSLADQVPGIDYYEKDEDGQTPLHRAVSGGELEATEFLLSHCSVDAELGDADGNWPLHLAAEENEVECVKALLEFDPEGVNRPNHKGETALHRAADRDHDSVVTCLMRADGVDVNAISEEGRSILHRAIMDHKTNTALLIIREGGALATAGLDKDGWTALHHAAVYGNEAVVRELLDCGCDPHPEAQGGKTPFWLALNYQQVEVVDLYVGRGLGHVAGRRGREYNCAVAAARCGNLDFWRRFVGSDKELAAGLDYDGQNALCGAAWFGHGHMLEHMLALDLDVNSKSELGDTALILAASRGRIEVVRYLCRKGADLNCQDSYGRTALHWAVIGGFDECQSILVEAGADQEVRDQLGVLARDYNPNLHLLSSIASPELSRYDPRSIHWPTTRNFVLQSVDRLRQTNLRPSNKGLEEYAWETKRNDYLIGLSEALYLLKDLSAAAIVNTGVALLADWRRCALCRYILKGDYPWYRCTVCWNSICAGCLIHINDEAITKQLQRMERDTVPARKALRPIAHHGHRMFLEVFNAHRALWDWVGKRMEAYNAWEDSFLEKGRRFLQEEIPGWELVNTMCRLDEEFGKTSGSEDRQPSSINAAVDLDNRLRDLFRNHSPDKEACSIDCEGHRYAKIQPLSGLSDAEKAMFGPENEFTELFFQTLEDKYRHDKHPSLSDPIIDHGNDNGIVHAVSNTGKQSTPIKQHPQPALEDDEEDMHVAADRQIEFLIDPIQHDLVRQWRLIEPGKQGRSREEQELILETAWQLAQAIAYHEVRRPSLAEIDDSGPIRSYWRKGDESGDSENDSSSLSDIDSNWDSDL</sequence>
<feature type="repeat" description="ANK" evidence="3">
    <location>
        <begin position="1630"/>
        <end position="1662"/>
    </location>
</feature>
<dbReference type="Pfam" id="PF00023">
    <property type="entry name" value="Ank"/>
    <property type="match status" value="1"/>
</dbReference>
<accession>A0ABR1R131</accession>
<dbReference type="PANTHER" id="PTHR24198">
    <property type="entry name" value="ANKYRIN REPEAT AND PROTEIN KINASE DOMAIN-CONTAINING PROTEIN"/>
    <property type="match status" value="1"/>
</dbReference>
<feature type="region of interest" description="Disordered" evidence="4">
    <location>
        <begin position="1"/>
        <end position="49"/>
    </location>
</feature>
<keyword evidence="7" id="KW-1185">Reference proteome</keyword>
<feature type="repeat" description="ANK" evidence="3">
    <location>
        <begin position="1326"/>
        <end position="1349"/>
    </location>
</feature>
<evidence type="ECO:0000256" key="2">
    <source>
        <dbReference type="ARBA" id="ARBA00023043"/>
    </source>
</evidence>
<dbReference type="Gene3D" id="1.25.40.20">
    <property type="entry name" value="Ankyrin repeat-containing domain"/>
    <property type="match status" value="3"/>
</dbReference>
<name>A0ABR1R131_9PEZI</name>
<dbReference type="Pfam" id="PF12796">
    <property type="entry name" value="Ank_2"/>
    <property type="match status" value="5"/>
</dbReference>
<feature type="region of interest" description="Disordered" evidence="4">
    <location>
        <begin position="1159"/>
        <end position="1178"/>
    </location>
</feature>
<evidence type="ECO:0000313" key="7">
    <source>
        <dbReference type="Proteomes" id="UP001396898"/>
    </source>
</evidence>
<proteinExistence type="predicted"/>
<dbReference type="Proteomes" id="UP001396898">
    <property type="component" value="Unassembled WGS sequence"/>
</dbReference>
<evidence type="ECO:0000313" key="6">
    <source>
        <dbReference type="EMBL" id="KAK7994626.1"/>
    </source>
</evidence>
<feature type="repeat" description="ANK" evidence="3">
    <location>
        <begin position="1394"/>
        <end position="1427"/>
    </location>
</feature>
<feature type="repeat" description="ANK" evidence="3">
    <location>
        <begin position="992"/>
        <end position="1024"/>
    </location>
</feature>
<comment type="caution">
    <text evidence="6">The sequence shown here is derived from an EMBL/GenBank/DDBJ whole genome shotgun (WGS) entry which is preliminary data.</text>
</comment>
<dbReference type="InterPro" id="IPR002110">
    <property type="entry name" value="Ankyrin_rpt"/>
</dbReference>
<dbReference type="PANTHER" id="PTHR24198:SF165">
    <property type="entry name" value="ANKYRIN REPEAT-CONTAINING PROTEIN-RELATED"/>
    <property type="match status" value="1"/>
</dbReference>
<protein>
    <recommendedName>
        <fullName evidence="5">Nephrocystin 3-like N-terminal domain-containing protein</fullName>
    </recommendedName>
</protein>
<feature type="repeat" description="ANK" evidence="3">
    <location>
        <begin position="1597"/>
        <end position="1629"/>
    </location>
</feature>
<dbReference type="Gene3D" id="3.40.50.300">
    <property type="entry name" value="P-loop containing nucleotide triphosphate hydrolases"/>
    <property type="match status" value="1"/>
</dbReference>
<evidence type="ECO:0000256" key="3">
    <source>
        <dbReference type="PROSITE-ProRule" id="PRU00023"/>
    </source>
</evidence>
<dbReference type="InterPro" id="IPR027417">
    <property type="entry name" value="P-loop_NTPase"/>
</dbReference>
<dbReference type="Pfam" id="PF24883">
    <property type="entry name" value="NPHP3_N"/>
    <property type="match status" value="1"/>
</dbReference>
<keyword evidence="2 3" id="KW-0040">ANK repeat</keyword>
<dbReference type="InterPro" id="IPR056884">
    <property type="entry name" value="NPHP3-like_N"/>
</dbReference>
<dbReference type="EMBL" id="JAQQWI010000024">
    <property type="protein sequence ID" value="KAK7994626.1"/>
    <property type="molecule type" value="Genomic_DNA"/>
</dbReference>
<dbReference type="PRINTS" id="PR01415">
    <property type="entry name" value="ANKYRIN"/>
</dbReference>
<dbReference type="InterPro" id="IPR036770">
    <property type="entry name" value="Ankyrin_rpt-contain_sf"/>
</dbReference>
<evidence type="ECO:0000256" key="1">
    <source>
        <dbReference type="ARBA" id="ARBA00022737"/>
    </source>
</evidence>
<evidence type="ECO:0000259" key="5">
    <source>
        <dbReference type="Pfam" id="PF24883"/>
    </source>
</evidence>
<feature type="repeat" description="ANK" evidence="3">
    <location>
        <begin position="959"/>
        <end position="991"/>
    </location>
</feature>
<dbReference type="PROSITE" id="PS50297">
    <property type="entry name" value="ANK_REP_REGION"/>
    <property type="match status" value="10"/>
</dbReference>